<accession>A0AAD7MC17</accession>
<keyword evidence="1" id="KW-0732">Signal</keyword>
<evidence type="ECO:0000313" key="3">
    <source>
        <dbReference type="Proteomes" id="UP001221757"/>
    </source>
</evidence>
<name>A0AAD7MC17_MYCRO</name>
<reference evidence="2" key="1">
    <citation type="submission" date="2023-03" db="EMBL/GenBank/DDBJ databases">
        <title>Massive genome expansion in bonnet fungi (Mycena s.s.) driven by repeated elements and novel gene families across ecological guilds.</title>
        <authorList>
            <consortium name="Lawrence Berkeley National Laboratory"/>
            <person name="Harder C.B."/>
            <person name="Miyauchi S."/>
            <person name="Viragh M."/>
            <person name="Kuo A."/>
            <person name="Thoen E."/>
            <person name="Andreopoulos B."/>
            <person name="Lu D."/>
            <person name="Skrede I."/>
            <person name="Drula E."/>
            <person name="Henrissat B."/>
            <person name="Morin E."/>
            <person name="Kohler A."/>
            <person name="Barry K."/>
            <person name="LaButti K."/>
            <person name="Morin E."/>
            <person name="Salamov A."/>
            <person name="Lipzen A."/>
            <person name="Mereny Z."/>
            <person name="Hegedus B."/>
            <person name="Baldrian P."/>
            <person name="Stursova M."/>
            <person name="Weitz H."/>
            <person name="Taylor A."/>
            <person name="Grigoriev I.V."/>
            <person name="Nagy L.G."/>
            <person name="Martin F."/>
            <person name="Kauserud H."/>
        </authorList>
    </citation>
    <scope>NUCLEOTIDE SEQUENCE</scope>
    <source>
        <strain evidence="2">CBHHK067</strain>
    </source>
</reference>
<proteinExistence type="predicted"/>
<evidence type="ECO:0000256" key="1">
    <source>
        <dbReference type="SAM" id="SignalP"/>
    </source>
</evidence>
<evidence type="ECO:0008006" key="4">
    <source>
        <dbReference type="Google" id="ProtNLM"/>
    </source>
</evidence>
<organism evidence="2 3">
    <name type="scientific">Mycena rosella</name>
    <name type="common">Pink bonnet</name>
    <name type="synonym">Agaricus rosellus</name>
    <dbReference type="NCBI Taxonomy" id="1033263"/>
    <lineage>
        <taxon>Eukaryota</taxon>
        <taxon>Fungi</taxon>
        <taxon>Dikarya</taxon>
        <taxon>Basidiomycota</taxon>
        <taxon>Agaricomycotina</taxon>
        <taxon>Agaricomycetes</taxon>
        <taxon>Agaricomycetidae</taxon>
        <taxon>Agaricales</taxon>
        <taxon>Marasmiineae</taxon>
        <taxon>Mycenaceae</taxon>
        <taxon>Mycena</taxon>
    </lineage>
</organism>
<keyword evidence="3" id="KW-1185">Reference proteome</keyword>
<gene>
    <name evidence="2" type="ORF">B0H17DRAFT_1029895</name>
</gene>
<sequence length="90" mass="10064">MVITYCIWSFCAVTALFSQVRRHCIFYPGNALDEAGPSPERFIETRAKSKRPTTGRSSNLRLPHSTAAEKNPSFLSVCCWLLFSSSTFGL</sequence>
<evidence type="ECO:0000313" key="2">
    <source>
        <dbReference type="EMBL" id="KAJ7709936.1"/>
    </source>
</evidence>
<feature type="chain" id="PRO_5042283841" description="Secreted protein" evidence="1">
    <location>
        <begin position="23"/>
        <end position="90"/>
    </location>
</feature>
<dbReference type="AlphaFoldDB" id="A0AAD7MC17"/>
<comment type="caution">
    <text evidence="2">The sequence shown here is derived from an EMBL/GenBank/DDBJ whole genome shotgun (WGS) entry which is preliminary data.</text>
</comment>
<dbReference type="Proteomes" id="UP001221757">
    <property type="component" value="Unassembled WGS sequence"/>
</dbReference>
<feature type="signal peptide" evidence="1">
    <location>
        <begin position="1"/>
        <end position="22"/>
    </location>
</feature>
<protein>
    <recommendedName>
        <fullName evidence="4">Secreted protein</fullName>
    </recommendedName>
</protein>
<dbReference type="EMBL" id="JARKIE010000002">
    <property type="protein sequence ID" value="KAJ7709936.1"/>
    <property type="molecule type" value="Genomic_DNA"/>
</dbReference>